<dbReference type="PROSITE" id="PS51257">
    <property type="entry name" value="PROKAR_LIPOPROTEIN"/>
    <property type="match status" value="1"/>
</dbReference>
<proteinExistence type="predicted"/>
<keyword evidence="3" id="KW-1185">Reference proteome</keyword>
<organism evidence="2 3">
    <name type="scientific">Gimesia chilikensis</name>
    <dbReference type="NCBI Taxonomy" id="2605989"/>
    <lineage>
        <taxon>Bacteria</taxon>
        <taxon>Pseudomonadati</taxon>
        <taxon>Planctomycetota</taxon>
        <taxon>Planctomycetia</taxon>
        <taxon>Planctomycetales</taxon>
        <taxon>Planctomycetaceae</taxon>
        <taxon>Gimesia</taxon>
    </lineage>
</organism>
<accession>A0A517PPB2</accession>
<dbReference type="Proteomes" id="UP000320421">
    <property type="component" value="Chromosome"/>
</dbReference>
<dbReference type="AlphaFoldDB" id="A0A517PPB2"/>
<dbReference type="EMBL" id="CP036266">
    <property type="protein sequence ID" value="QDT21216.1"/>
    <property type="molecule type" value="Genomic_DNA"/>
</dbReference>
<gene>
    <name evidence="2" type="ORF">HG66A1_30150</name>
</gene>
<sequence>MMLKNGFSLVSGLLLLVSVTGCASMVEMKTIEQFAQAMEKEDIRKLKHHTTMKFSKVAFRDKSSLDDLKVLNIPTGEATIVEIKDVSENHKKVVVEVGKNKKKLLYELKKVTKTGEWVVDDIYINQKSKNLNVMKSVTEQMDLLVTIREFVDAWEDGNRDDILASTDGEFKETLEQLHPAFLAKLSQRIAGESSSTKRKRPDAQMDKDIAIIRISRRSGQMIITMKLNEGKWKATDVAVESREDGNHVKSAKKEAKMLLAVSNFLDAYNQADKVALKKFSADKFYQGSLNFGDLKVAPLPESQMAAADYELKVEDKLANFITQKDGKMVNLSLLKIESDEMDIPDQYLVEEVTLFQDHGKQQVTLTSLFSSRAITLLFNEALTKRDVKILGFSSTPDLNRRVWEQVNPNLVAQLPIDEIAQPGFEILDIDFNGSVTKVHARQGNLPLTYILRDHLGQLLVDDIELDLQGRPSSVKATLELLVQVQNYAYDMHENNIRNLQRHSTRDFNELVWRQVDRVPQIGFSIPELLMSRLTTMELNENQGYARLKLGDDQQGATVIIKRQHDEYVIDDIMIHSDKVASRYVSTKKELRLAMAADTGLLRNNQAVQATYTISNKTPSEERSTISIPEVEPAGFEVPQEEP</sequence>
<dbReference type="OrthoDB" id="212759at2"/>
<feature type="region of interest" description="Disordered" evidence="1">
    <location>
        <begin position="617"/>
        <end position="642"/>
    </location>
</feature>
<dbReference type="RefSeq" id="WP_145185156.1">
    <property type="nucleotide sequence ID" value="NZ_CP036266.1"/>
</dbReference>
<evidence type="ECO:0000256" key="1">
    <source>
        <dbReference type="SAM" id="MobiDB-lite"/>
    </source>
</evidence>
<reference evidence="2 3" key="1">
    <citation type="submission" date="2019-02" db="EMBL/GenBank/DDBJ databases">
        <title>Deep-cultivation of Planctomycetes and their phenomic and genomic characterization uncovers novel biology.</title>
        <authorList>
            <person name="Wiegand S."/>
            <person name="Jogler M."/>
            <person name="Boedeker C."/>
            <person name="Pinto D."/>
            <person name="Vollmers J."/>
            <person name="Rivas-Marin E."/>
            <person name="Kohn T."/>
            <person name="Peeters S.H."/>
            <person name="Heuer A."/>
            <person name="Rast P."/>
            <person name="Oberbeckmann S."/>
            <person name="Bunk B."/>
            <person name="Jeske O."/>
            <person name="Meyerdierks A."/>
            <person name="Storesund J.E."/>
            <person name="Kallscheuer N."/>
            <person name="Luecker S."/>
            <person name="Lage O.M."/>
            <person name="Pohl T."/>
            <person name="Merkel B.J."/>
            <person name="Hornburger P."/>
            <person name="Mueller R.-W."/>
            <person name="Bruemmer F."/>
            <person name="Labrenz M."/>
            <person name="Spormann A.M."/>
            <person name="Op den Camp H."/>
            <person name="Overmann J."/>
            <person name="Amann R."/>
            <person name="Jetten M.S.M."/>
            <person name="Mascher T."/>
            <person name="Medema M.H."/>
            <person name="Devos D.P."/>
            <person name="Kaster A.-K."/>
            <person name="Ovreas L."/>
            <person name="Rohde M."/>
            <person name="Galperin M.Y."/>
            <person name="Jogler C."/>
        </authorList>
    </citation>
    <scope>NUCLEOTIDE SEQUENCE [LARGE SCALE GENOMIC DNA]</scope>
    <source>
        <strain evidence="2 3">HG66A1</strain>
    </source>
</reference>
<evidence type="ECO:0000313" key="3">
    <source>
        <dbReference type="Proteomes" id="UP000320421"/>
    </source>
</evidence>
<protein>
    <submittedName>
        <fullName evidence="2">Uncharacterized protein</fullName>
    </submittedName>
</protein>
<evidence type="ECO:0000313" key="2">
    <source>
        <dbReference type="EMBL" id="QDT21216.1"/>
    </source>
</evidence>
<name>A0A517PPB2_9PLAN</name>